<dbReference type="EMBL" id="JAGSND010000017">
    <property type="protein sequence ID" value="MBR0599816.1"/>
    <property type="molecule type" value="Genomic_DNA"/>
</dbReference>
<feature type="compositionally biased region" description="Low complexity" evidence="1">
    <location>
        <begin position="19"/>
        <end position="35"/>
    </location>
</feature>
<reference evidence="2" key="2">
    <citation type="submission" date="2021-04" db="EMBL/GenBank/DDBJ databases">
        <authorList>
            <person name="Liu J."/>
        </authorList>
    </citation>
    <scope>NUCLEOTIDE SEQUENCE</scope>
    <source>
        <strain evidence="2">BAD-6</strain>
    </source>
</reference>
<gene>
    <name evidence="2" type="ORF">KCX82_18185</name>
</gene>
<dbReference type="Proteomes" id="UP000675664">
    <property type="component" value="Unassembled WGS sequence"/>
</dbReference>
<accession>A0A8J8B3I3</accession>
<sequence length="380" mass="41130">MYVNTQARPGAATVLNNMTSAKQTSTQSEQQTAESANQDAAIFTYQDQKAARASAVKDSILELQKSFANVSIVMSSALDKNSLSRTAAGLGSGLHLILTRDFIDRMGSSQEEYEKCTAQLKNILAALSENTDKSLGAGAYVDKKGVRFWQTDTQESKEDSLAGDKGLRSMLDEMKKNSQQQKTLSQTSEKKLRTGTKSVYSVLSVYARLANASTKGQVSAAMGQAQRKIGTIRAAANQGDGSERVQARAAIASCRNLLIRGRRKIRQLDQESIAKMREKQALKKANSAHIQQVRREAARLRTVRRSNDNAIFTEGVMRDMAALVRLCHYNDNEDKAKDTSVYVAPYIPQLSVAAVALTAGAAATTSTASAAVTVSVTVTF</sequence>
<evidence type="ECO:0000256" key="1">
    <source>
        <dbReference type="SAM" id="MobiDB-lite"/>
    </source>
</evidence>
<evidence type="ECO:0000313" key="3">
    <source>
        <dbReference type="Proteomes" id="UP000675664"/>
    </source>
</evidence>
<evidence type="ECO:0000313" key="2">
    <source>
        <dbReference type="EMBL" id="MBR0599816.1"/>
    </source>
</evidence>
<organism evidence="2 3">
    <name type="scientific">Sinanaerobacter chloroacetimidivorans</name>
    <dbReference type="NCBI Taxonomy" id="2818044"/>
    <lineage>
        <taxon>Bacteria</taxon>
        <taxon>Bacillati</taxon>
        <taxon>Bacillota</taxon>
        <taxon>Clostridia</taxon>
        <taxon>Peptostreptococcales</taxon>
        <taxon>Anaerovoracaceae</taxon>
        <taxon>Sinanaerobacter</taxon>
    </lineage>
</organism>
<reference evidence="2" key="1">
    <citation type="submission" date="2021-04" db="EMBL/GenBank/DDBJ databases">
        <title>Sinoanaerobacter chloroacetimidivorans sp. nov., an obligate anaerobic bacterium isolated from anaerobic sludge.</title>
        <authorList>
            <person name="Bao Y."/>
        </authorList>
    </citation>
    <scope>NUCLEOTIDE SEQUENCE</scope>
    <source>
        <strain evidence="2">BAD-6</strain>
    </source>
</reference>
<keyword evidence="3" id="KW-1185">Reference proteome</keyword>
<name>A0A8J8B3I3_9FIRM</name>
<comment type="caution">
    <text evidence="2">The sequence shown here is derived from an EMBL/GenBank/DDBJ whole genome shotgun (WGS) entry which is preliminary data.</text>
</comment>
<proteinExistence type="predicted"/>
<feature type="region of interest" description="Disordered" evidence="1">
    <location>
        <begin position="15"/>
        <end position="35"/>
    </location>
</feature>
<protein>
    <submittedName>
        <fullName evidence="2">Uncharacterized protein</fullName>
    </submittedName>
</protein>
<dbReference type="RefSeq" id="WP_227019949.1">
    <property type="nucleotide sequence ID" value="NZ_JAGSND010000017.1"/>
</dbReference>
<dbReference type="AlphaFoldDB" id="A0A8J8B3I3"/>